<keyword evidence="2" id="KW-1185">Reference proteome</keyword>
<dbReference type="EMBL" id="QLLG01000622">
    <property type="protein sequence ID" value="RMX62454.1"/>
    <property type="molecule type" value="Genomic_DNA"/>
</dbReference>
<evidence type="ECO:0000313" key="1">
    <source>
        <dbReference type="EMBL" id="RMX62454.1"/>
    </source>
</evidence>
<dbReference type="VEuPathDB" id="FungiDB:DD237_003318"/>
<proteinExistence type="predicted"/>
<name>A0A3M6V7H6_9STRA</name>
<dbReference type="Proteomes" id="UP000282087">
    <property type="component" value="Unassembled WGS sequence"/>
</dbReference>
<dbReference type="STRING" id="542832.A0A3M6V7H6"/>
<sequence>MVVAFSPAGNPETIRDVWGDFWSGWADEELQEFKTAMKGISFSSAINLVTSSVSGDYKPASQLLKYI</sequence>
<evidence type="ECO:0000313" key="2">
    <source>
        <dbReference type="Proteomes" id="UP000282087"/>
    </source>
</evidence>
<organism evidence="1 2">
    <name type="scientific">Peronospora effusa</name>
    <dbReference type="NCBI Taxonomy" id="542832"/>
    <lineage>
        <taxon>Eukaryota</taxon>
        <taxon>Sar</taxon>
        <taxon>Stramenopiles</taxon>
        <taxon>Oomycota</taxon>
        <taxon>Peronosporomycetes</taxon>
        <taxon>Peronosporales</taxon>
        <taxon>Peronosporaceae</taxon>
        <taxon>Peronospora</taxon>
    </lineage>
</organism>
<reference evidence="1 2" key="1">
    <citation type="submission" date="2018-06" db="EMBL/GenBank/DDBJ databases">
        <title>Comparative genomics of downy mildews reveals potential adaptations to biotrophy.</title>
        <authorList>
            <person name="Fletcher K."/>
            <person name="Klosterman S.J."/>
            <person name="Derevnina L."/>
            <person name="Martin F."/>
            <person name="Koike S."/>
            <person name="Reyes Chin-Wo S."/>
            <person name="Mou B."/>
            <person name="Michelmore R."/>
        </authorList>
    </citation>
    <scope>NUCLEOTIDE SEQUENCE [LARGE SCALE GENOMIC DNA]</scope>
    <source>
        <strain evidence="1 2">R14</strain>
    </source>
</reference>
<protein>
    <submittedName>
        <fullName evidence="1">Uncharacterized protein</fullName>
    </submittedName>
</protein>
<gene>
    <name evidence="1" type="ORF">DD238_007637</name>
</gene>
<dbReference type="AlphaFoldDB" id="A0A3M6V7H6"/>
<comment type="caution">
    <text evidence="1">The sequence shown here is derived from an EMBL/GenBank/DDBJ whole genome shotgun (WGS) entry which is preliminary data.</text>
</comment>
<accession>A0A3M6V7H6</accession>